<organism evidence="1 2">
    <name type="scientific">Irpex rosettiformis</name>
    <dbReference type="NCBI Taxonomy" id="378272"/>
    <lineage>
        <taxon>Eukaryota</taxon>
        <taxon>Fungi</taxon>
        <taxon>Dikarya</taxon>
        <taxon>Basidiomycota</taxon>
        <taxon>Agaricomycotina</taxon>
        <taxon>Agaricomycetes</taxon>
        <taxon>Polyporales</taxon>
        <taxon>Irpicaceae</taxon>
        <taxon>Irpex</taxon>
    </lineage>
</organism>
<comment type="caution">
    <text evidence="1">The sequence shown here is derived from an EMBL/GenBank/DDBJ whole genome shotgun (WGS) entry which is preliminary data.</text>
</comment>
<name>A0ACB8UFV1_9APHY</name>
<dbReference type="EMBL" id="MU274902">
    <property type="protein sequence ID" value="KAI0093155.1"/>
    <property type="molecule type" value="Genomic_DNA"/>
</dbReference>
<evidence type="ECO:0000313" key="2">
    <source>
        <dbReference type="Proteomes" id="UP001055072"/>
    </source>
</evidence>
<proteinExistence type="predicted"/>
<keyword evidence="2" id="KW-1185">Reference proteome</keyword>
<protein>
    <submittedName>
        <fullName evidence="1">FAD/NAD-binding domain-containing protein</fullName>
    </submittedName>
</protein>
<dbReference type="Proteomes" id="UP001055072">
    <property type="component" value="Unassembled WGS sequence"/>
</dbReference>
<sequence>MLDHGTGSATNGITNVSSHANGTHPAQNASDERSPFVLGRFNIDDPRPMKIIIIGAGFSGICAGIRFLQRMENVEVVIYDKNAGVGGTWYTNRYPGLACDIPSHCYQYTFFPNTQWSAAYAPGPEILAYLENVVTTYKLEPYIKLEHEMVGARWDDDKGKWIVKIKAPATHTANVDSPPQLANGVGVQNQSPHHVEFEDSADLLFTGLGGLSRWNWPDIEGLHDFKGTLIHSAKWEVGGGKTWQEDVKDWGDKTVGVIGVGSTALQIVPALQPLVGKVYNYVRNKNWLATPFAGGKLAELLKQSPSPGNYIFTDEEKTSFKDPVYYKQFRQALESELNSVHQSTLRGNAMQQAAREAFKANMLERLAKKPWIADYLIPDFAVACRRLTPGPGYLEALCEDNVEFVPTPIRQVTTTGITLTSDTHHTLDVLICATGYDTTFLYPFPIIGLNSLPLTKKWQSYPSTYLSVCVDEFPNWFFSLGPNSAVGSGSLLALVEAEVEYAVKVGLKMQRERIKRVCVKRDAVVDYGEYVETVYSEKCPSWYKTGKEEGRVVGLWPGSCLHALRALASPRWEDFDYVRLDGERNKLHWLGNGMTWCEENMTGDRAWYLRDENVDVPPAPVRERRR</sequence>
<gene>
    <name evidence="1" type="ORF">BDY19DRAFT_882616</name>
</gene>
<reference evidence="1" key="1">
    <citation type="journal article" date="2021" name="Environ. Microbiol.">
        <title>Gene family expansions and transcriptome signatures uncover fungal adaptations to wood decay.</title>
        <authorList>
            <person name="Hage H."/>
            <person name="Miyauchi S."/>
            <person name="Viragh M."/>
            <person name="Drula E."/>
            <person name="Min B."/>
            <person name="Chaduli D."/>
            <person name="Navarro D."/>
            <person name="Favel A."/>
            <person name="Norest M."/>
            <person name="Lesage-Meessen L."/>
            <person name="Balint B."/>
            <person name="Merenyi Z."/>
            <person name="de Eugenio L."/>
            <person name="Morin E."/>
            <person name="Martinez A.T."/>
            <person name="Baldrian P."/>
            <person name="Stursova M."/>
            <person name="Martinez M.J."/>
            <person name="Novotny C."/>
            <person name="Magnuson J.K."/>
            <person name="Spatafora J.W."/>
            <person name="Maurice S."/>
            <person name="Pangilinan J."/>
            <person name="Andreopoulos W."/>
            <person name="LaButti K."/>
            <person name="Hundley H."/>
            <person name="Na H."/>
            <person name="Kuo A."/>
            <person name="Barry K."/>
            <person name="Lipzen A."/>
            <person name="Henrissat B."/>
            <person name="Riley R."/>
            <person name="Ahrendt S."/>
            <person name="Nagy L.G."/>
            <person name="Grigoriev I.V."/>
            <person name="Martin F."/>
            <person name="Rosso M.N."/>
        </authorList>
    </citation>
    <scope>NUCLEOTIDE SEQUENCE</scope>
    <source>
        <strain evidence="1">CBS 384.51</strain>
    </source>
</reference>
<evidence type="ECO:0000313" key="1">
    <source>
        <dbReference type="EMBL" id="KAI0093155.1"/>
    </source>
</evidence>
<accession>A0ACB8UFV1</accession>